<evidence type="ECO:0000313" key="8">
    <source>
        <dbReference type="EMBL" id="KAK9288962.1"/>
    </source>
</evidence>
<keyword evidence="2" id="KW-0813">Transport</keyword>
<evidence type="ECO:0000256" key="3">
    <source>
        <dbReference type="ARBA" id="ARBA00022729"/>
    </source>
</evidence>
<accession>A0AAP0S7G6</accession>
<gene>
    <name evidence="8" type="ORF">L1049_017433</name>
</gene>
<dbReference type="EMBL" id="JBBPBK010000003">
    <property type="protein sequence ID" value="KAK9288962.1"/>
    <property type="molecule type" value="Genomic_DNA"/>
</dbReference>
<evidence type="ECO:0000256" key="1">
    <source>
        <dbReference type="ARBA" id="ARBA00004370"/>
    </source>
</evidence>
<dbReference type="PANTHER" id="PTHR23130:SF195">
    <property type="entry name" value="CYTOCHROME B561 AND DOMON DOMAIN-CONTAINING PROTEIN"/>
    <property type="match status" value="1"/>
</dbReference>
<dbReference type="InterPro" id="IPR005018">
    <property type="entry name" value="DOMON_domain"/>
</dbReference>
<keyword evidence="3 6" id="KW-0732">Signal</keyword>
<keyword evidence="9" id="KW-1185">Reference proteome</keyword>
<evidence type="ECO:0000256" key="4">
    <source>
        <dbReference type="ARBA" id="ARBA00022982"/>
    </source>
</evidence>
<dbReference type="Pfam" id="PF04526">
    <property type="entry name" value="DUF568"/>
    <property type="match status" value="1"/>
</dbReference>
<comment type="caution">
    <text evidence="8">The sequence shown here is derived from an EMBL/GenBank/DDBJ whole genome shotgun (WGS) entry which is preliminary data.</text>
</comment>
<keyword evidence="4" id="KW-0249">Electron transport</keyword>
<sequence>MALLLSLLVVLGFSSLLLQIHTSQALTCTSQKFTKNRLYNHCSDLPHLRSYLHWTYDPSKSSLNLAFIAPPAKPSGWVAWAINPKRAGMVGAQALIAFQKGDGSMTVKTFDLVSYKLINQTKIAFDVSSVEGEHEDGVMRIFVTGGFAGEYDDGESGVAGWERCGERDDACYACPPGGKFEVQGHA</sequence>
<evidence type="ECO:0000256" key="2">
    <source>
        <dbReference type="ARBA" id="ARBA00022448"/>
    </source>
</evidence>
<evidence type="ECO:0000259" key="7">
    <source>
        <dbReference type="PROSITE" id="PS50836"/>
    </source>
</evidence>
<dbReference type="InterPro" id="IPR045265">
    <property type="entry name" value="AIR12_DOMON"/>
</dbReference>
<reference evidence="8 9" key="1">
    <citation type="journal article" date="2024" name="Plant J.">
        <title>Genome sequences and population genomics reveal climatic adaptation and genomic divergence between two closely related sweetgum species.</title>
        <authorList>
            <person name="Xu W.Q."/>
            <person name="Ren C.Q."/>
            <person name="Zhang X.Y."/>
            <person name="Comes H.P."/>
            <person name="Liu X.H."/>
            <person name="Li Y.G."/>
            <person name="Kettle C.J."/>
            <person name="Jalonen R."/>
            <person name="Gaisberger H."/>
            <person name="Ma Y.Z."/>
            <person name="Qiu Y.X."/>
        </authorList>
    </citation>
    <scope>NUCLEOTIDE SEQUENCE [LARGE SCALE GENOMIC DNA]</scope>
    <source>
        <strain evidence="8">Hangzhou</strain>
    </source>
</reference>
<protein>
    <recommendedName>
        <fullName evidence="7">DOMON domain-containing protein</fullName>
    </recommendedName>
</protein>
<dbReference type="AlphaFoldDB" id="A0AAP0S7G6"/>
<dbReference type="PROSITE" id="PS50836">
    <property type="entry name" value="DOMON"/>
    <property type="match status" value="1"/>
</dbReference>
<feature type="domain" description="DOMON" evidence="7">
    <location>
        <begin position="48"/>
        <end position="164"/>
    </location>
</feature>
<dbReference type="Proteomes" id="UP001415857">
    <property type="component" value="Unassembled WGS sequence"/>
</dbReference>
<evidence type="ECO:0000256" key="5">
    <source>
        <dbReference type="ARBA" id="ARBA00023136"/>
    </source>
</evidence>
<dbReference type="GO" id="GO:0016020">
    <property type="term" value="C:membrane"/>
    <property type="evidence" value="ECO:0007669"/>
    <property type="project" value="UniProtKB-SubCell"/>
</dbReference>
<proteinExistence type="predicted"/>
<name>A0AAP0S7G6_LIQFO</name>
<organism evidence="8 9">
    <name type="scientific">Liquidambar formosana</name>
    <name type="common">Formosan gum</name>
    <dbReference type="NCBI Taxonomy" id="63359"/>
    <lineage>
        <taxon>Eukaryota</taxon>
        <taxon>Viridiplantae</taxon>
        <taxon>Streptophyta</taxon>
        <taxon>Embryophyta</taxon>
        <taxon>Tracheophyta</taxon>
        <taxon>Spermatophyta</taxon>
        <taxon>Magnoliopsida</taxon>
        <taxon>eudicotyledons</taxon>
        <taxon>Gunneridae</taxon>
        <taxon>Pentapetalae</taxon>
        <taxon>Saxifragales</taxon>
        <taxon>Altingiaceae</taxon>
        <taxon>Liquidambar</taxon>
    </lineage>
</organism>
<dbReference type="PANTHER" id="PTHR23130">
    <property type="entry name" value="CYTOCHROME B561 AND DOMON DOMAIN-CONTAINING PROTEIN"/>
    <property type="match status" value="1"/>
</dbReference>
<feature type="chain" id="PRO_5042879669" description="DOMON domain-containing protein" evidence="6">
    <location>
        <begin position="26"/>
        <end position="186"/>
    </location>
</feature>
<feature type="signal peptide" evidence="6">
    <location>
        <begin position="1"/>
        <end position="25"/>
    </location>
</feature>
<evidence type="ECO:0000256" key="6">
    <source>
        <dbReference type="SAM" id="SignalP"/>
    </source>
</evidence>
<evidence type="ECO:0000313" key="9">
    <source>
        <dbReference type="Proteomes" id="UP001415857"/>
    </source>
</evidence>
<keyword evidence="5" id="KW-0472">Membrane</keyword>
<comment type="subcellular location">
    <subcellularLocation>
        <location evidence="1">Membrane</location>
    </subcellularLocation>
</comment>